<evidence type="ECO:0000313" key="2">
    <source>
        <dbReference type="Proteomes" id="UP000679226"/>
    </source>
</evidence>
<gene>
    <name evidence="1" type="ORF">INE88_03794</name>
</gene>
<name>A0A975KJ52_9BACE</name>
<protein>
    <submittedName>
        <fullName evidence="1">Uncharacterized protein</fullName>
    </submittedName>
</protein>
<accession>A0A975KJ52</accession>
<dbReference type="KEGG" id="beg:INE88_03794"/>
<dbReference type="AlphaFoldDB" id="A0A975KJ52"/>
<organism evidence="1 2">
    <name type="scientific">Bacteroides eggerthii</name>
    <dbReference type="NCBI Taxonomy" id="28111"/>
    <lineage>
        <taxon>Bacteria</taxon>
        <taxon>Pseudomonadati</taxon>
        <taxon>Bacteroidota</taxon>
        <taxon>Bacteroidia</taxon>
        <taxon>Bacteroidales</taxon>
        <taxon>Bacteroidaceae</taxon>
        <taxon>Bacteroides</taxon>
    </lineage>
</organism>
<dbReference type="EMBL" id="CP072227">
    <property type="protein sequence ID" value="QUT46949.1"/>
    <property type="molecule type" value="Genomic_DNA"/>
</dbReference>
<sequence>MIILEELFSTVAEFRKYSPYLESNVSFQDLNSSALSAKKQISIILSKEVYDEVAGKAGEPKEALCSAMANLTLAKQMIFDVISRRKNEIDIYKHEQEAMRRAYTDNYFNAMDTLIQLLSSERNVSEKWKETRYCKMLSALKIKTADKFDSLYPIDMSYLFFFRTIPLQKEALDDGMDSYFERSAKNEEVISVLQRCLAKQTVAIALRRFDIIEFPPTIRSLFDDSKAMRYGTQEQQRMLDLATSLADEVKNSLMDIDLILSSGSGSSVDTETSFNRPDDKIYLMA</sequence>
<evidence type="ECO:0000313" key="1">
    <source>
        <dbReference type="EMBL" id="QUT46949.1"/>
    </source>
</evidence>
<dbReference type="RefSeq" id="WP_211454505.1">
    <property type="nucleotide sequence ID" value="NZ_CP072227.1"/>
</dbReference>
<dbReference type="Proteomes" id="UP000679226">
    <property type="component" value="Chromosome"/>
</dbReference>
<proteinExistence type="predicted"/>
<reference evidence="1" key="1">
    <citation type="journal article" date="2021" name="PLoS Genet.">
        <title>Mobile Type VI secretion system loci of the gut Bacteroidales display extensive intra-ecosystem transfer, multi-species spread and geographical clustering.</title>
        <authorList>
            <person name="Garcia-Bayona L."/>
            <person name="Coyne M.J."/>
            <person name="Comstock L.E."/>
        </authorList>
    </citation>
    <scope>NUCLEOTIDE SEQUENCE</scope>
    <source>
        <strain evidence="1">CL11T00C20</strain>
    </source>
</reference>